<dbReference type="InterPro" id="IPR018060">
    <property type="entry name" value="HTH_AraC"/>
</dbReference>
<dbReference type="PROSITE" id="PS01124">
    <property type="entry name" value="HTH_ARAC_FAMILY_2"/>
    <property type="match status" value="1"/>
</dbReference>
<accession>A0ABN1CM89</accession>
<reference evidence="5 6" key="1">
    <citation type="journal article" date="2019" name="Int. J. Syst. Evol. Microbiol.">
        <title>The Global Catalogue of Microorganisms (GCM) 10K type strain sequencing project: providing services to taxonomists for standard genome sequencing and annotation.</title>
        <authorList>
            <consortium name="The Broad Institute Genomics Platform"/>
            <consortium name="The Broad Institute Genome Sequencing Center for Infectious Disease"/>
            <person name="Wu L."/>
            <person name="Ma J."/>
        </authorList>
    </citation>
    <scope>NUCLEOTIDE SEQUENCE [LARGE SCALE GENOMIC DNA]</scope>
    <source>
        <strain evidence="5 6">JCM 14330</strain>
    </source>
</reference>
<feature type="domain" description="HTH araC/xylS-type" evidence="4">
    <location>
        <begin position="245"/>
        <end position="344"/>
    </location>
</feature>
<keyword evidence="1" id="KW-0805">Transcription regulation</keyword>
<evidence type="ECO:0000256" key="1">
    <source>
        <dbReference type="ARBA" id="ARBA00023015"/>
    </source>
</evidence>
<evidence type="ECO:0000256" key="3">
    <source>
        <dbReference type="ARBA" id="ARBA00023163"/>
    </source>
</evidence>
<keyword evidence="3" id="KW-0804">Transcription</keyword>
<dbReference type="Pfam" id="PF12833">
    <property type="entry name" value="HTH_18"/>
    <property type="match status" value="1"/>
</dbReference>
<evidence type="ECO:0000256" key="2">
    <source>
        <dbReference type="ARBA" id="ARBA00023125"/>
    </source>
</evidence>
<organism evidence="5 6">
    <name type="scientific">Pigmentiphaga daeguensis</name>
    <dbReference type="NCBI Taxonomy" id="414049"/>
    <lineage>
        <taxon>Bacteria</taxon>
        <taxon>Pseudomonadati</taxon>
        <taxon>Pseudomonadota</taxon>
        <taxon>Betaproteobacteria</taxon>
        <taxon>Burkholderiales</taxon>
        <taxon>Alcaligenaceae</taxon>
        <taxon>Pigmentiphaga</taxon>
    </lineage>
</organism>
<dbReference type="InterPro" id="IPR050204">
    <property type="entry name" value="AraC_XylS_family_regulators"/>
</dbReference>
<keyword evidence="6" id="KW-1185">Reference proteome</keyword>
<dbReference type="Pfam" id="PF14525">
    <property type="entry name" value="AraC_binding_2"/>
    <property type="match status" value="1"/>
</dbReference>
<dbReference type="SMART" id="SM00342">
    <property type="entry name" value="HTH_ARAC"/>
    <property type="match status" value="1"/>
</dbReference>
<evidence type="ECO:0000313" key="5">
    <source>
        <dbReference type="EMBL" id="GAA0521981.1"/>
    </source>
</evidence>
<dbReference type="Proteomes" id="UP001501706">
    <property type="component" value="Unassembled WGS sequence"/>
</dbReference>
<keyword evidence="2" id="KW-0238">DNA-binding</keyword>
<comment type="caution">
    <text evidence="5">The sequence shown here is derived from an EMBL/GenBank/DDBJ whole genome shotgun (WGS) entry which is preliminary data.</text>
</comment>
<dbReference type="InterPro" id="IPR018062">
    <property type="entry name" value="HTH_AraC-typ_CS"/>
</dbReference>
<dbReference type="InterPro" id="IPR035418">
    <property type="entry name" value="AraC-bd_2"/>
</dbReference>
<evidence type="ECO:0000313" key="6">
    <source>
        <dbReference type="Proteomes" id="UP001501706"/>
    </source>
</evidence>
<proteinExistence type="predicted"/>
<dbReference type="Gene3D" id="1.10.10.60">
    <property type="entry name" value="Homeodomain-like"/>
    <property type="match status" value="1"/>
</dbReference>
<protein>
    <submittedName>
        <fullName evidence="5">AraC family transcriptional regulator</fullName>
    </submittedName>
</protein>
<name>A0ABN1CM89_9BURK</name>
<gene>
    <name evidence="5" type="ORF">GCM10009097_44350</name>
</gene>
<dbReference type="PROSITE" id="PS00041">
    <property type="entry name" value="HTH_ARAC_FAMILY_1"/>
    <property type="match status" value="1"/>
</dbReference>
<evidence type="ECO:0000259" key="4">
    <source>
        <dbReference type="PROSITE" id="PS01124"/>
    </source>
</evidence>
<sequence>MFSVVPALAGRREIAMNASTPSRPLDLSRLYRRCVFRSDTQAESHHQVASALSDHDLRWSRGPADTALFKAGVNDLQIMALRYGAEVEVMPAVFQDFSLVHMSLRGVMEVEADGRKVCVGPGRSALIAPRKNIRMRWQKGAEQLIIKVPKALLEEVRHGQGGAAGLEPVLLLPEAAVAQWDLLVQSLLTSADRAPGNEVAQAWLQHFERNVALFLLSCPQGGAPSQMRHPEPEALSSPESVRRMEALDAYIHTKLCAPVSTFDLARVIGVSVRTLNLLCRRYRGCTPMELLRNRRLDAVRAHLLSKPGVNVTSAALEHGFGHLGRFAAYYRERFGELPNQTAASVSAAVQRLSAGTIAGIG</sequence>
<dbReference type="EMBL" id="BAAAEN010000021">
    <property type="protein sequence ID" value="GAA0521981.1"/>
    <property type="molecule type" value="Genomic_DNA"/>
</dbReference>
<dbReference type="PANTHER" id="PTHR46796">
    <property type="entry name" value="HTH-TYPE TRANSCRIPTIONAL ACTIVATOR RHAS-RELATED"/>
    <property type="match status" value="1"/>
</dbReference>